<evidence type="ECO:0000256" key="1">
    <source>
        <dbReference type="SAM" id="MobiDB-lite"/>
    </source>
</evidence>
<name>A0A7Y6JY62_9BURK</name>
<comment type="caution">
    <text evidence="2">The sequence shown here is derived from an EMBL/GenBank/DDBJ whole genome shotgun (WGS) entry which is preliminary data.</text>
</comment>
<evidence type="ECO:0000313" key="2">
    <source>
        <dbReference type="EMBL" id="NUY00925.1"/>
    </source>
</evidence>
<sequence>MKPDSITKRKAASGKRLGLRRWIVDWTIEPAAASGHISLSLYVAGESDDNVGSSTTRHFLLRQDRLSELIDALNGTLQHSNASRLLEEQARAADPAAGHDADTAGEFAERDQPDLTSNHFSLGAYGLVGN</sequence>
<accession>A0A7Y6JY62</accession>
<organism evidence="2 3">
    <name type="scientific">Paraburkholderia youngii</name>
    <dbReference type="NCBI Taxonomy" id="2782701"/>
    <lineage>
        <taxon>Bacteria</taxon>
        <taxon>Pseudomonadati</taxon>
        <taxon>Pseudomonadota</taxon>
        <taxon>Betaproteobacteria</taxon>
        <taxon>Burkholderiales</taxon>
        <taxon>Burkholderiaceae</taxon>
        <taxon>Paraburkholderia</taxon>
    </lineage>
</organism>
<evidence type="ECO:0000313" key="3">
    <source>
        <dbReference type="Proteomes" id="UP000594380"/>
    </source>
</evidence>
<feature type="compositionally biased region" description="Basic and acidic residues" evidence="1">
    <location>
        <begin position="89"/>
        <end position="113"/>
    </location>
</feature>
<dbReference type="Proteomes" id="UP000594380">
    <property type="component" value="Unassembled WGS sequence"/>
</dbReference>
<protein>
    <submittedName>
        <fullName evidence="2">Uncharacterized protein</fullName>
    </submittedName>
</protein>
<dbReference type="GeneID" id="301101598"/>
<dbReference type="AlphaFoldDB" id="A0A7Y6JY62"/>
<dbReference type="RefSeq" id="WP_176107380.1">
    <property type="nucleotide sequence ID" value="NZ_JAALDK010000001.1"/>
</dbReference>
<dbReference type="EMBL" id="JAALDK010000001">
    <property type="protein sequence ID" value="NUY00925.1"/>
    <property type="molecule type" value="Genomic_DNA"/>
</dbReference>
<reference evidence="2 3" key="1">
    <citation type="submission" date="2020-02" db="EMBL/GenBank/DDBJ databases">
        <title>Paraburkholderia simonii sp. nov. and Paraburkholderia youngii sp. nov. Brazilian and Mexican Mimosa-associated rhizobia.</title>
        <authorList>
            <person name="Mavima L."/>
            <person name="Beukes C.W."/>
            <person name="Chan W.Y."/>
            <person name="Palmer M."/>
            <person name="De Meyer S.E."/>
            <person name="James E.K."/>
            <person name="Venter S.N."/>
            <person name="Steenkamp E.T."/>
        </authorList>
    </citation>
    <scope>NUCLEOTIDE SEQUENCE [LARGE SCALE GENOMIC DNA]</scope>
    <source>
        <strain evidence="2 3">JPY169</strain>
    </source>
</reference>
<feature type="region of interest" description="Disordered" evidence="1">
    <location>
        <begin position="89"/>
        <end position="115"/>
    </location>
</feature>
<proteinExistence type="predicted"/>
<gene>
    <name evidence="2" type="ORF">G5S42_14770</name>
</gene>